<feature type="transmembrane region" description="Helical" evidence="9">
    <location>
        <begin position="236"/>
        <end position="254"/>
    </location>
</feature>
<evidence type="ECO:0000256" key="3">
    <source>
        <dbReference type="ARBA" id="ARBA00022475"/>
    </source>
</evidence>
<protein>
    <recommendedName>
        <fullName evidence="9">Protein-export membrane protein SecF</fullName>
    </recommendedName>
</protein>
<reference evidence="11 12" key="1">
    <citation type="submission" date="2019-04" db="EMBL/GenBank/DDBJ databases">
        <authorList>
            <person name="Li Y."/>
            <person name="Wang J."/>
        </authorList>
    </citation>
    <scope>NUCLEOTIDE SEQUENCE [LARGE SCALE GENOMIC DNA]</scope>
    <source>
        <strain evidence="11 12">DSM 14668</strain>
    </source>
</reference>
<dbReference type="OrthoDB" id="9774769at2"/>
<dbReference type="Pfam" id="PF02355">
    <property type="entry name" value="SecD_SecF_C"/>
    <property type="match status" value="1"/>
</dbReference>
<feature type="transmembrane region" description="Helical" evidence="9">
    <location>
        <begin position="261"/>
        <end position="281"/>
    </location>
</feature>
<evidence type="ECO:0000256" key="4">
    <source>
        <dbReference type="ARBA" id="ARBA00022692"/>
    </source>
</evidence>
<comment type="subunit">
    <text evidence="9">Forms a complex with SecD. Part of the essential Sec protein translocation apparatus which comprises SecA, SecYEG and auxiliary proteins SecDF. Other proteins may also be involved.</text>
</comment>
<keyword evidence="12" id="KW-1185">Reference proteome</keyword>
<dbReference type="PRINTS" id="PR01755">
    <property type="entry name" value="SECFTRNLCASE"/>
</dbReference>
<comment type="subcellular location">
    <subcellularLocation>
        <location evidence="1 9">Cell membrane</location>
        <topology evidence="1 9">Multi-pass membrane protein</topology>
    </subcellularLocation>
</comment>
<evidence type="ECO:0000313" key="11">
    <source>
        <dbReference type="EMBL" id="TKD06235.1"/>
    </source>
</evidence>
<dbReference type="NCBIfam" id="TIGR00916">
    <property type="entry name" value="2A0604s01"/>
    <property type="match status" value="1"/>
</dbReference>
<proteinExistence type="inferred from homology"/>
<dbReference type="GO" id="GO:0005886">
    <property type="term" value="C:plasma membrane"/>
    <property type="evidence" value="ECO:0007669"/>
    <property type="project" value="UniProtKB-SubCell"/>
</dbReference>
<evidence type="ECO:0000256" key="6">
    <source>
        <dbReference type="ARBA" id="ARBA00022989"/>
    </source>
</evidence>
<dbReference type="GO" id="GO:0006605">
    <property type="term" value="P:protein targeting"/>
    <property type="evidence" value="ECO:0007669"/>
    <property type="project" value="UniProtKB-UniRule"/>
</dbReference>
<comment type="caution">
    <text evidence="11">The sequence shown here is derived from an EMBL/GenBank/DDBJ whole genome shotgun (WGS) entry which is preliminary data.</text>
</comment>
<keyword evidence="3 9" id="KW-1003">Cell membrane</keyword>
<keyword evidence="7 9" id="KW-0811">Translocation</keyword>
<organism evidence="11 12">
    <name type="scientific">Polyangium fumosum</name>
    <dbReference type="NCBI Taxonomy" id="889272"/>
    <lineage>
        <taxon>Bacteria</taxon>
        <taxon>Pseudomonadati</taxon>
        <taxon>Myxococcota</taxon>
        <taxon>Polyangia</taxon>
        <taxon>Polyangiales</taxon>
        <taxon>Polyangiaceae</taxon>
        <taxon>Polyangium</taxon>
    </lineage>
</organism>
<comment type="function">
    <text evidence="9">Part of the Sec protein translocase complex. Interacts with the SecYEG preprotein conducting channel. SecDF uses the proton motive force (PMF) to complete protein translocation after the ATP-dependent function of SecA.</text>
</comment>
<evidence type="ECO:0000313" key="12">
    <source>
        <dbReference type="Proteomes" id="UP000309215"/>
    </source>
</evidence>
<evidence type="ECO:0000256" key="5">
    <source>
        <dbReference type="ARBA" id="ARBA00022927"/>
    </source>
</evidence>
<dbReference type="EMBL" id="SSMQ01000020">
    <property type="protein sequence ID" value="TKD06235.1"/>
    <property type="molecule type" value="Genomic_DNA"/>
</dbReference>
<dbReference type="AlphaFoldDB" id="A0A4U1JBR7"/>
<dbReference type="Proteomes" id="UP000309215">
    <property type="component" value="Unassembled WGS sequence"/>
</dbReference>
<dbReference type="HAMAP" id="MF_01464_B">
    <property type="entry name" value="SecF_B"/>
    <property type="match status" value="1"/>
</dbReference>
<dbReference type="PANTHER" id="PTHR30081">
    <property type="entry name" value="PROTEIN-EXPORT MEMBRANE PROTEIN SEC"/>
    <property type="match status" value="1"/>
</dbReference>
<dbReference type="GO" id="GO:0043952">
    <property type="term" value="P:protein transport by the Sec complex"/>
    <property type="evidence" value="ECO:0007669"/>
    <property type="project" value="UniProtKB-UniRule"/>
</dbReference>
<dbReference type="GO" id="GO:0065002">
    <property type="term" value="P:intracellular protein transmembrane transport"/>
    <property type="evidence" value="ECO:0007669"/>
    <property type="project" value="UniProtKB-UniRule"/>
</dbReference>
<dbReference type="InterPro" id="IPR048634">
    <property type="entry name" value="SecD_SecF_C"/>
</dbReference>
<keyword evidence="2 9" id="KW-0813">Transport</keyword>
<keyword evidence="4 9" id="KW-0812">Transmembrane</keyword>
<keyword evidence="5 9" id="KW-0653">Protein transport</keyword>
<dbReference type="InterPro" id="IPR055344">
    <property type="entry name" value="SecD_SecF_C_bact"/>
</dbReference>
<dbReference type="RefSeq" id="WP_136930663.1">
    <property type="nucleotide sequence ID" value="NZ_SSMQ01000020.1"/>
</dbReference>
<comment type="similarity">
    <text evidence="9">Belongs to the SecD/SecF family. SecF subfamily.</text>
</comment>
<name>A0A4U1JBR7_9BACT</name>
<evidence type="ECO:0000256" key="1">
    <source>
        <dbReference type="ARBA" id="ARBA00004651"/>
    </source>
</evidence>
<feature type="domain" description="Protein export membrane protein SecD/SecF C-terminal" evidence="10">
    <location>
        <begin position="219"/>
        <end position="391"/>
    </location>
</feature>
<dbReference type="InterPro" id="IPR022813">
    <property type="entry name" value="SecD/SecF_arch_bac"/>
</dbReference>
<evidence type="ECO:0000256" key="7">
    <source>
        <dbReference type="ARBA" id="ARBA00023010"/>
    </source>
</evidence>
<dbReference type="PANTHER" id="PTHR30081:SF8">
    <property type="entry name" value="PROTEIN TRANSLOCASE SUBUNIT SECF"/>
    <property type="match status" value="1"/>
</dbReference>
<dbReference type="Pfam" id="PF07549">
    <property type="entry name" value="Sec_GG"/>
    <property type="match status" value="1"/>
</dbReference>
<feature type="transmembrane region" description="Helical" evidence="9">
    <location>
        <begin position="287"/>
        <end position="309"/>
    </location>
</feature>
<dbReference type="InterPro" id="IPR005665">
    <property type="entry name" value="SecF_bac"/>
</dbReference>
<evidence type="ECO:0000256" key="9">
    <source>
        <dbReference type="HAMAP-Rule" id="MF_01464"/>
    </source>
</evidence>
<feature type="transmembrane region" description="Helical" evidence="9">
    <location>
        <begin position="335"/>
        <end position="358"/>
    </location>
</feature>
<evidence type="ECO:0000259" key="10">
    <source>
        <dbReference type="Pfam" id="PF02355"/>
    </source>
</evidence>
<comment type="caution">
    <text evidence="9">Lacks conserved residue(s) required for the propagation of feature annotation.</text>
</comment>
<feature type="transmembrane region" description="Helical" evidence="9">
    <location>
        <begin position="364"/>
        <end position="384"/>
    </location>
</feature>
<keyword evidence="6 9" id="KW-1133">Transmembrane helix</keyword>
<evidence type="ECO:0000256" key="8">
    <source>
        <dbReference type="ARBA" id="ARBA00023136"/>
    </source>
</evidence>
<dbReference type="GO" id="GO:0015450">
    <property type="term" value="F:protein-transporting ATPase activity"/>
    <property type="evidence" value="ECO:0007669"/>
    <property type="project" value="InterPro"/>
</dbReference>
<dbReference type="InterPro" id="IPR022645">
    <property type="entry name" value="SecD/SecF_bac"/>
</dbReference>
<accession>A0A4U1JBR7</accession>
<dbReference type="Gene3D" id="3.30.70.2040">
    <property type="match status" value="1"/>
</dbReference>
<dbReference type="InterPro" id="IPR022646">
    <property type="entry name" value="SecD/SecF_CS"/>
</dbReference>
<keyword evidence="8 9" id="KW-0472">Membrane</keyword>
<sequence length="418" mass="45587">MEFIKPGRQFDFMGKRWLFIGLSALLLLASIVTFFKPGPHLGTDFKGGTELEVAFLKATEAGDVRAAVESLGFEAPDVIRVKDSGAEDTHRYLIRVQEVSALGEDQKEAIRQKLCSLPEGTAPSADFEARCPANVRASEVKFSPGGDKVTMRYEVEPDLAAIRAQLTGIPGVELRTGENNPVVVSARDHKVEAQLKSRGDQLLDGLRNKLGADRVPERALRVEWIGPKAGAQLRDAAIKSIAIAIVFIMAYIAFRFDLRFAPGGILALVHDVGIALGAMIITHREITLSTVAAMLTIVGYSITDTVVVYDRIRENLTKHRNMSFSSIINLSISEMLGRTIITSGVTSLSMVCFLVWGTGVIKDFAFALLIGILVGTYSSIYVAAPFTEWIDRRFFGGQATAQKKVTRTKAVKRADAVV</sequence>
<dbReference type="NCBIfam" id="TIGR00966">
    <property type="entry name" value="transloc_SecF"/>
    <property type="match status" value="1"/>
</dbReference>
<dbReference type="SUPFAM" id="SSF82866">
    <property type="entry name" value="Multidrug efflux transporter AcrB transmembrane domain"/>
    <property type="match status" value="1"/>
</dbReference>
<evidence type="ECO:0000256" key="2">
    <source>
        <dbReference type="ARBA" id="ARBA00022448"/>
    </source>
</evidence>
<dbReference type="Gene3D" id="1.20.1640.10">
    <property type="entry name" value="Multidrug efflux transporter AcrB transmembrane domain"/>
    <property type="match status" value="1"/>
</dbReference>
<gene>
    <name evidence="9 11" type="primary">secF</name>
    <name evidence="11" type="ORF">E8A74_20125</name>
</gene>